<reference evidence="3" key="1">
    <citation type="journal article" date="2021" name="Sci. Rep.">
        <title>Diploid genomic architecture of Nitzschia inconspicua, an elite biomass production diatom.</title>
        <authorList>
            <person name="Oliver A."/>
            <person name="Podell S."/>
            <person name="Pinowska A."/>
            <person name="Traller J.C."/>
            <person name="Smith S.R."/>
            <person name="McClure R."/>
            <person name="Beliaev A."/>
            <person name="Bohutskyi P."/>
            <person name="Hill E.A."/>
            <person name="Rabines A."/>
            <person name="Zheng H."/>
            <person name="Allen L.Z."/>
            <person name="Kuo A."/>
            <person name="Grigoriev I.V."/>
            <person name="Allen A.E."/>
            <person name="Hazlebeck D."/>
            <person name="Allen E.E."/>
        </authorList>
    </citation>
    <scope>NUCLEOTIDE SEQUENCE</scope>
    <source>
        <strain evidence="3">Hildebrandi</strain>
    </source>
</reference>
<reference evidence="3" key="2">
    <citation type="submission" date="2021-04" db="EMBL/GenBank/DDBJ databases">
        <authorList>
            <person name="Podell S."/>
        </authorList>
    </citation>
    <scope>NUCLEOTIDE SEQUENCE</scope>
    <source>
        <strain evidence="3">Hildebrandi</strain>
    </source>
</reference>
<feature type="domain" description="Globin" evidence="2">
    <location>
        <begin position="27"/>
        <end position="88"/>
    </location>
</feature>
<dbReference type="EMBL" id="JAGRRH010000027">
    <property type="protein sequence ID" value="KAG7340764.1"/>
    <property type="molecule type" value="Genomic_DNA"/>
</dbReference>
<keyword evidence="1" id="KW-0349">Heme</keyword>
<evidence type="ECO:0000259" key="2">
    <source>
        <dbReference type="Pfam" id="PF00042"/>
    </source>
</evidence>
<dbReference type="InterPro" id="IPR000971">
    <property type="entry name" value="Globin"/>
</dbReference>
<dbReference type="AlphaFoldDB" id="A0A9K3KCH4"/>
<dbReference type="GO" id="GO:0020037">
    <property type="term" value="F:heme binding"/>
    <property type="evidence" value="ECO:0007669"/>
    <property type="project" value="InterPro"/>
</dbReference>
<dbReference type="GO" id="GO:0005344">
    <property type="term" value="F:oxygen carrier activity"/>
    <property type="evidence" value="ECO:0007669"/>
    <property type="project" value="UniProtKB-KW"/>
</dbReference>
<organism evidence="3 4">
    <name type="scientific">Nitzschia inconspicua</name>
    <dbReference type="NCBI Taxonomy" id="303405"/>
    <lineage>
        <taxon>Eukaryota</taxon>
        <taxon>Sar</taxon>
        <taxon>Stramenopiles</taxon>
        <taxon>Ochrophyta</taxon>
        <taxon>Bacillariophyta</taxon>
        <taxon>Bacillariophyceae</taxon>
        <taxon>Bacillariophycidae</taxon>
        <taxon>Bacillariales</taxon>
        <taxon>Bacillariaceae</taxon>
        <taxon>Nitzschia</taxon>
    </lineage>
</organism>
<keyword evidence="4" id="KW-1185">Reference proteome</keyword>
<comment type="similarity">
    <text evidence="1">Belongs to the globin family.</text>
</comment>
<name>A0A9K3KCH4_9STRA</name>
<dbReference type="Proteomes" id="UP000693970">
    <property type="component" value="Unassembled WGS sequence"/>
</dbReference>
<keyword evidence="1" id="KW-0479">Metal-binding</keyword>
<accession>A0A9K3KCH4</accession>
<keyword evidence="1" id="KW-0813">Transport</keyword>
<evidence type="ECO:0000313" key="4">
    <source>
        <dbReference type="Proteomes" id="UP000693970"/>
    </source>
</evidence>
<gene>
    <name evidence="3" type="ORF">IV203_024307</name>
</gene>
<evidence type="ECO:0000256" key="1">
    <source>
        <dbReference type="RuleBase" id="RU000356"/>
    </source>
</evidence>
<comment type="caution">
    <text evidence="3">The sequence shown here is derived from an EMBL/GenBank/DDBJ whole genome shotgun (WGS) entry which is preliminary data.</text>
</comment>
<protein>
    <submittedName>
        <fullName evidence="3">Globin-like protein</fullName>
    </submittedName>
</protein>
<keyword evidence="1" id="KW-0408">Iron</keyword>
<dbReference type="Pfam" id="PF00042">
    <property type="entry name" value="Globin"/>
    <property type="match status" value="1"/>
</dbReference>
<proteinExistence type="inferred from homology"/>
<keyword evidence="1" id="KW-0561">Oxygen transport</keyword>
<evidence type="ECO:0000313" key="3">
    <source>
        <dbReference type="EMBL" id="KAG7340764.1"/>
    </source>
</evidence>
<sequence>MDKWPVKYSFARSLNLPRRLWVCTNSAADALYQHPVFIGHAKAVVQMLDLAINMLGPDMDPVTVTLTVKDLGARHTVYGVLAPHYEIVG</sequence>